<dbReference type="PANTHER" id="PTHR35526">
    <property type="entry name" value="ANTI-SIGMA-F FACTOR RSBW-RELATED"/>
    <property type="match status" value="1"/>
</dbReference>
<keyword evidence="4" id="KW-0808">Transferase</keyword>
<dbReference type="RefSeq" id="WP_091035833.1">
    <property type="nucleotide sequence ID" value="NZ_FNAD01000007.1"/>
</dbReference>
<dbReference type="SUPFAM" id="SSF55874">
    <property type="entry name" value="ATPase domain of HSP90 chaperone/DNA topoisomerase II/histidine kinase"/>
    <property type="match status" value="1"/>
</dbReference>
<dbReference type="InterPro" id="IPR047718">
    <property type="entry name" value="RsbA-like_anti_sig"/>
</dbReference>
<reference evidence="5" key="1">
    <citation type="submission" date="2016-10" db="EMBL/GenBank/DDBJ databases">
        <authorList>
            <person name="Varghese N."/>
            <person name="Submissions S."/>
        </authorList>
    </citation>
    <scope>NUCLEOTIDE SEQUENCE [LARGE SCALE GENOMIC DNA]</scope>
    <source>
        <strain evidence="5">CGMCC 4.3516</strain>
    </source>
</reference>
<dbReference type="Proteomes" id="UP000198949">
    <property type="component" value="Unassembled WGS sequence"/>
</dbReference>
<keyword evidence="1" id="KW-0723">Serine/threonine-protein kinase</keyword>
<dbReference type="AlphaFoldDB" id="A0A1G6XPE2"/>
<accession>A0A1G6XPE2</accession>
<dbReference type="Pfam" id="PF14417">
    <property type="entry name" value="MEDS"/>
    <property type="match status" value="1"/>
</dbReference>
<dbReference type="Pfam" id="PF13581">
    <property type="entry name" value="HATPase_c_2"/>
    <property type="match status" value="1"/>
</dbReference>
<dbReference type="NCBIfam" id="NF041045">
    <property type="entry name" value="RsbA_anti_sig"/>
    <property type="match status" value="1"/>
</dbReference>
<name>A0A1G6XPE2_9ACTN</name>
<keyword evidence="5" id="KW-1185">Reference proteome</keyword>
<dbReference type="GO" id="GO:0004674">
    <property type="term" value="F:protein serine/threonine kinase activity"/>
    <property type="evidence" value="ECO:0007669"/>
    <property type="project" value="UniProtKB-KW"/>
</dbReference>
<evidence type="ECO:0000259" key="3">
    <source>
        <dbReference type="Pfam" id="PF14417"/>
    </source>
</evidence>
<gene>
    <name evidence="4" type="ORF">SAMN05216270_107268</name>
</gene>
<sequence length="307" mass="33568">MTADPFEHTALHYSGHREYLEGTVPFIEEALALDEPVAVAVPGPKLELLQGSLGAATARVHTLDMSAIGANPAGIIPNVLRAFADCRPGQRMRIVGEPIWPSRTAAEYPACAQHEALVNRAFAGRDIAALCPYDIDGLDERVIADSLLTHPLLKSRDGRRASDAYDPDHIVTVYNQPLQDRPWTAIERAVDRDTIDNARWFTTAYGRNAGLTATRLIDLEIAVTELITNSVAHGGGTGLLRIWTEEDQLVCEVSDTGHLTDPLAGRLPVDPDRAHGRGLVLVNQVVDLLRTYTSARGTTMRIYLRLN</sequence>
<dbReference type="InterPro" id="IPR003594">
    <property type="entry name" value="HATPase_dom"/>
</dbReference>
<dbReference type="InterPro" id="IPR050267">
    <property type="entry name" value="Anti-sigma-factor_SerPK"/>
</dbReference>
<dbReference type="Gene3D" id="3.30.565.10">
    <property type="entry name" value="Histidine kinase-like ATPase, C-terminal domain"/>
    <property type="match status" value="1"/>
</dbReference>
<evidence type="ECO:0000313" key="5">
    <source>
        <dbReference type="Proteomes" id="UP000198949"/>
    </source>
</evidence>
<dbReference type="InterPro" id="IPR025847">
    <property type="entry name" value="MEDS_domain"/>
</dbReference>
<dbReference type="InterPro" id="IPR036890">
    <property type="entry name" value="HATPase_C_sf"/>
</dbReference>
<evidence type="ECO:0000256" key="1">
    <source>
        <dbReference type="ARBA" id="ARBA00022527"/>
    </source>
</evidence>
<dbReference type="PANTHER" id="PTHR35526:SF3">
    <property type="entry name" value="ANTI-SIGMA-F FACTOR RSBW"/>
    <property type="match status" value="1"/>
</dbReference>
<protein>
    <submittedName>
        <fullName evidence="4">Anti-sigma regulatory factor (Ser/Thr protein kinase)</fullName>
    </submittedName>
</protein>
<keyword evidence="4" id="KW-0418">Kinase</keyword>
<proteinExistence type="predicted"/>
<dbReference type="STRING" id="58114.SAMN05216270_107268"/>
<dbReference type="OrthoDB" id="4088450at2"/>
<dbReference type="CDD" id="cd16936">
    <property type="entry name" value="HATPase_RsbW-like"/>
    <property type="match status" value="1"/>
</dbReference>
<feature type="domain" description="MEDS" evidence="3">
    <location>
        <begin position="8"/>
        <end position="151"/>
    </location>
</feature>
<evidence type="ECO:0000259" key="2">
    <source>
        <dbReference type="Pfam" id="PF13581"/>
    </source>
</evidence>
<feature type="domain" description="Histidine kinase/HSP90-like ATPase" evidence="2">
    <location>
        <begin position="193"/>
        <end position="302"/>
    </location>
</feature>
<organism evidence="4 5">
    <name type="scientific">Glycomyces harbinensis</name>
    <dbReference type="NCBI Taxonomy" id="58114"/>
    <lineage>
        <taxon>Bacteria</taxon>
        <taxon>Bacillati</taxon>
        <taxon>Actinomycetota</taxon>
        <taxon>Actinomycetes</taxon>
        <taxon>Glycomycetales</taxon>
        <taxon>Glycomycetaceae</taxon>
        <taxon>Glycomyces</taxon>
    </lineage>
</organism>
<evidence type="ECO:0000313" key="4">
    <source>
        <dbReference type="EMBL" id="SDD79831.1"/>
    </source>
</evidence>
<dbReference type="EMBL" id="FNAD01000007">
    <property type="protein sequence ID" value="SDD79831.1"/>
    <property type="molecule type" value="Genomic_DNA"/>
</dbReference>